<reference evidence="4 5" key="2">
    <citation type="journal article" date="2010" name="Stand. Genomic Sci.">
        <title>Complete genome sequence of Desulfohalobium retbaense type strain (HR(100)).</title>
        <authorList>
            <person name="Spring S."/>
            <person name="Nolan M."/>
            <person name="Lapidus A."/>
            <person name="Glavina Del Rio T."/>
            <person name="Copeland A."/>
            <person name="Tice H."/>
            <person name="Cheng J.F."/>
            <person name="Lucas S."/>
            <person name="Land M."/>
            <person name="Chen F."/>
            <person name="Bruce D."/>
            <person name="Goodwin L."/>
            <person name="Pitluck S."/>
            <person name="Ivanova N."/>
            <person name="Mavromatis K."/>
            <person name="Mikhailova N."/>
            <person name="Pati A."/>
            <person name="Chen A."/>
            <person name="Palaniappan K."/>
            <person name="Hauser L."/>
            <person name="Chang Y.J."/>
            <person name="Jeffries C.D."/>
            <person name="Munk C."/>
            <person name="Kiss H."/>
            <person name="Chain P."/>
            <person name="Han C."/>
            <person name="Brettin T."/>
            <person name="Detter J.C."/>
            <person name="Schuler E."/>
            <person name="Goker M."/>
            <person name="Rohde M."/>
            <person name="Bristow J."/>
            <person name="Eisen J.A."/>
            <person name="Markowitz V."/>
            <person name="Hugenholtz P."/>
            <person name="Kyrpides N.C."/>
            <person name="Klenk H.P."/>
        </authorList>
    </citation>
    <scope>NUCLEOTIDE SEQUENCE [LARGE SCALE GENOMIC DNA]</scope>
    <source>
        <strain evidence="4 5">DSM 5692</strain>
    </source>
</reference>
<name>C8X2N2_DESRD</name>
<proteinExistence type="inferred from homology"/>
<dbReference type="STRING" id="485915.Dret_1392"/>
<dbReference type="CDD" id="cd07043">
    <property type="entry name" value="STAS_anti-anti-sigma_factors"/>
    <property type="match status" value="1"/>
</dbReference>
<dbReference type="AlphaFoldDB" id="C8X2N2"/>
<evidence type="ECO:0000256" key="2">
    <source>
        <dbReference type="RuleBase" id="RU003749"/>
    </source>
</evidence>
<gene>
    <name evidence="4" type="ordered locus">Dret_1392</name>
</gene>
<sequence>MEKTVIEQRNGVCQVTYSGELTLEVTSQLKERIEQALENEHCQALVMDLSETVFLDSSGIGFLVSLNKKMRQQDNTFYLYRPSSQVRKTLSLVKLLDYFHIAESEEELPEGITV</sequence>
<dbReference type="SUPFAM" id="SSF52091">
    <property type="entry name" value="SpoIIaa-like"/>
    <property type="match status" value="1"/>
</dbReference>
<dbReference type="PROSITE" id="PS50801">
    <property type="entry name" value="STAS"/>
    <property type="match status" value="1"/>
</dbReference>
<dbReference type="InterPro" id="IPR002645">
    <property type="entry name" value="STAS_dom"/>
</dbReference>
<comment type="similarity">
    <text evidence="1 2">Belongs to the anti-sigma-factor antagonist family.</text>
</comment>
<evidence type="ECO:0000256" key="1">
    <source>
        <dbReference type="ARBA" id="ARBA00009013"/>
    </source>
</evidence>
<dbReference type="InterPro" id="IPR036513">
    <property type="entry name" value="STAS_dom_sf"/>
</dbReference>
<dbReference type="Gene3D" id="3.30.750.24">
    <property type="entry name" value="STAS domain"/>
    <property type="match status" value="1"/>
</dbReference>
<dbReference type="KEGG" id="drt:Dret_1392"/>
<dbReference type="OrthoDB" id="5471473at2"/>
<protein>
    <recommendedName>
        <fullName evidence="2">Anti-sigma factor antagonist</fullName>
    </recommendedName>
</protein>
<dbReference type="InterPro" id="IPR003658">
    <property type="entry name" value="Anti-sigma_ant"/>
</dbReference>
<evidence type="ECO:0000313" key="4">
    <source>
        <dbReference type="EMBL" id="ACV68679.1"/>
    </source>
</evidence>
<dbReference type="Pfam" id="PF01740">
    <property type="entry name" value="STAS"/>
    <property type="match status" value="1"/>
</dbReference>
<keyword evidence="5" id="KW-1185">Reference proteome</keyword>
<dbReference type="EMBL" id="CP001734">
    <property type="protein sequence ID" value="ACV68679.1"/>
    <property type="molecule type" value="Genomic_DNA"/>
</dbReference>
<dbReference type="Proteomes" id="UP000001052">
    <property type="component" value="Chromosome"/>
</dbReference>
<evidence type="ECO:0000259" key="3">
    <source>
        <dbReference type="PROSITE" id="PS50801"/>
    </source>
</evidence>
<evidence type="ECO:0000313" key="5">
    <source>
        <dbReference type="Proteomes" id="UP000001052"/>
    </source>
</evidence>
<dbReference type="HOGENOM" id="CLU_115403_7_1_7"/>
<feature type="domain" description="STAS" evidence="3">
    <location>
        <begin position="2"/>
        <end position="114"/>
    </location>
</feature>
<dbReference type="NCBIfam" id="TIGR00377">
    <property type="entry name" value="ant_ant_sig"/>
    <property type="match status" value="1"/>
</dbReference>
<dbReference type="PANTHER" id="PTHR33495">
    <property type="entry name" value="ANTI-SIGMA FACTOR ANTAGONIST TM_1081-RELATED-RELATED"/>
    <property type="match status" value="1"/>
</dbReference>
<dbReference type="GO" id="GO:0043856">
    <property type="term" value="F:anti-sigma factor antagonist activity"/>
    <property type="evidence" value="ECO:0007669"/>
    <property type="project" value="InterPro"/>
</dbReference>
<dbReference type="eggNOG" id="COG1366">
    <property type="taxonomic scope" value="Bacteria"/>
</dbReference>
<dbReference type="RefSeq" id="WP_015751826.1">
    <property type="nucleotide sequence ID" value="NC_013223.1"/>
</dbReference>
<organism evidence="4 5">
    <name type="scientific">Desulfohalobium retbaense (strain ATCC 49708 / DSM 5692 / JCM 16813 / HR100)</name>
    <dbReference type="NCBI Taxonomy" id="485915"/>
    <lineage>
        <taxon>Bacteria</taxon>
        <taxon>Pseudomonadati</taxon>
        <taxon>Thermodesulfobacteriota</taxon>
        <taxon>Desulfovibrionia</taxon>
        <taxon>Desulfovibrionales</taxon>
        <taxon>Desulfohalobiaceae</taxon>
        <taxon>Desulfohalobium</taxon>
    </lineage>
</organism>
<accession>C8X2N2</accession>
<reference evidence="5" key="1">
    <citation type="submission" date="2009-09" db="EMBL/GenBank/DDBJ databases">
        <title>The complete chromosome of Desulfohalobium retbaense DSM 5692.</title>
        <authorList>
            <consortium name="US DOE Joint Genome Institute (JGI-PGF)"/>
            <person name="Lucas S."/>
            <person name="Copeland A."/>
            <person name="Lapidus A."/>
            <person name="Glavina del Rio T."/>
            <person name="Dalin E."/>
            <person name="Tice H."/>
            <person name="Bruce D."/>
            <person name="Goodwin L."/>
            <person name="Pitluck S."/>
            <person name="Kyrpides N."/>
            <person name="Mavromatis K."/>
            <person name="Ivanova N."/>
            <person name="Mikhailova N."/>
            <person name="Munk A.C."/>
            <person name="Brettin T."/>
            <person name="Detter J.C."/>
            <person name="Han C."/>
            <person name="Tapia R."/>
            <person name="Larimer F."/>
            <person name="Land M."/>
            <person name="Hauser L."/>
            <person name="Markowitz V."/>
            <person name="Cheng J.-F."/>
            <person name="Hugenholtz P."/>
            <person name="Woyke T."/>
            <person name="Wu D."/>
            <person name="Spring S."/>
            <person name="Klenk H.-P."/>
            <person name="Eisen J.A."/>
        </authorList>
    </citation>
    <scope>NUCLEOTIDE SEQUENCE [LARGE SCALE GENOMIC DNA]</scope>
    <source>
        <strain evidence="5">DSM 5692</strain>
    </source>
</reference>